<proteinExistence type="predicted"/>
<dbReference type="CDD" id="cd00397">
    <property type="entry name" value="DNA_BRE_C"/>
    <property type="match status" value="1"/>
</dbReference>
<dbReference type="Pfam" id="PF00589">
    <property type="entry name" value="Phage_integrase"/>
    <property type="match status" value="1"/>
</dbReference>
<dbReference type="SUPFAM" id="SSF56349">
    <property type="entry name" value="DNA breaking-rejoining enzymes"/>
    <property type="match status" value="1"/>
</dbReference>
<keyword evidence="1" id="KW-0233">DNA recombination</keyword>
<feature type="domain" description="Tyr recombinase" evidence="2">
    <location>
        <begin position="127"/>
        <end position="306"/>
    </location>
</feature>
<gene>
    <name evidence="3" type="ORF">MSLAZ_2520</name>
</gene>
<protein>
    <submittedName>
        <fullName evidence="3">Integrase</fullName>
    </submittedName>
</protein>
<dbReference type="STRING" id="1434111.MSLAZ_2520"/>
<dbReference type="InterPro" id="IPR002104">
    <property type="entry name" value="Integrase_catalytic"/>
</dbReference>
<dbReference type="RefSeq" id="WP_048127557.1">
    <property type="nucleotide sequence ID" value="NZ_CP009515.1"/>
</dbReference>
<dbReference type="KEGG" id="mls:MSLAZ_2520"/>
<dbReference type="Gene3D" id="1.10.443.10">
    <property type="entry name" value="Intergrase catalytic core"/>
    <property type="match status" value="1"/>
</dbReference>
<evidence type="ECO:0000313" key="3">
    <source>
        <dbReference type="EMBL" id="AKB75781.1"/>
    </source>
</evidence>
<accession>A0A0E3S5V3</accession>
<dbReference type="InterPro" id="IPR050090">
    <property type="entry name" value="Tyrosine_recombinase_XerCD"/>
</dbReference>
<dbReference type="AlphaFoldDB" id="A0A0E3S5V3"/>
<dbReference type="PATRIC" id="fig|1434111.4.peg.3341"/>
<dbReference type="Proteomes" id="UP000033072">
    <property type="component" value="Chromosome"/>
</dbReference>
<keyword evidence="4" id="KW-1185">Reference proteome</keyword>
<name>A0A0E3S5V3_9EURY</name>
<dbReference type="OrthoDB" id="144892at2157"/>
<dbReference type="InterPro" id="IPR011010">
    <property type="entry name" value="DNA_brk_join_enz"/>
</dbReference>
<dbReference type="GeneID" id="24807355"/>
<evidence type="ECO:0000256" key="1">
    <source>
        <dbReference type="ARBA" id="ARBA00023172"/>
    </source>
</evidence>
<dbReference type="GO" id="GO:0003677">
    <property type="term" value="F:DNA binding"/>
    <property type="evidence" value="ECO:0007669"/>
    <property type="project" value="InterPro"/>
</dbReference>
<dbReference type="PANTHER" id="PTHR30349">
    <property type="entry name" value="PHAGE INTEGRASE-RELATED"/>
    <property type="match status" value="1"/>
</dbReference>
<sequence>MFKLADAERFLNSDEVSECNRIILTKYLRFLRHEGNAERTALNHIENMIWAARALKDANLANLAEDDLYTFFDALEAYEYVNRAGQKKKYSEATKETRKISLKKFLKWNGNFDLHTKIKSKRLKGKKLPEDIKCKEEIVKMIEAGKNARDRAIIACFYESGARRGEQLSTKLKNIEMDEHGAVMTFPEGKTGARRVRLVFSAPYLREWLEIHPRKDDRDAPLWCTLDKRAVALSVTGLVNVFDRCGEKAGIEKKVNPHSFRHDRATHLASNFTEQQLKMFLGWSPTSTQPATYVHLSGKNMDDAVLRMYGIKTDENDTEFLKPGVCPRCRELTTVNAKFCFKCGLPLSREAASRVNILRDDVLEDIKVNYNNTQLYNKFIEFMTKQSKKI</sequence>
<evidence type="ECO:0000313" key="4">
    <source>
        <dbReference type="Proteomes" id="UP000033072"/>
    </source>
</evidence>
<dbReference type="GO" id="GO:0015074">
    <property type="term" value="P:DNA integration"/>
    <property type="evidence" value="ECO:0007669"/>
    <property type="project" value="InterPro"/>
</dbReference>
<evidence type="ECO:0000259" key="2">
    <source>
        <dbReference type="PROSITE" id="PS51898"/>
    </source>
</evidence>
<dbReference type="PROSITE" id="PS51898">
    <property type="entry name" value="TYR_RECOMBINASE"/>
    <property type="match status" value="1"/>
</dbReference>
<dbReference type="PANTHER" id="PTHR30349:SF87">
    <property type="entry name" value="TRANSPOSASE A"/>
    <property type="match status" value="1"/>
</dbReference>
<reference evidence="3 4" key="1">
    <citation type="submission" date="2014-07" db="EMBL/GenBank/DDBJ databases">
        <title>Methanogenic archaea and the global carbon cycle.</title>
        <authorList>
            <person name="Henriksen J.R."/>
            <person name="Luke J."/>
            <person name="Reinhart S."/>
            <person name="Benedict M.N."/>
            <person name="Youngblut N.D."/>
            <person name="Metcalf M.E."/>
            <person name="Whitaker R.J."/>
            <person name="Metcalf W.W."/>
        </authorList>
    </citation>
    <scope>NUCLEOTIDE SEQUENCE [LARGE SCALE GENOMIC DNA]</scope>
    <source>
        <strain evidence="3 4">Z-7289</strain>
    </source>
</reference>
<dbReference type="GO" id="GO:0006310">
    <property type="term" value="P:DNA recombination"/>
    <property type="evidence" value="ECO:0007669"/>
    <property type="project" value="UniProtKB-KW"/>
</dbReference>
<organism evidence="3 4">
    <name type="scientific">Methanosarcina lacustris Z-7289</name>
    <dbReference type="NCBI Taxonomy" id="1434111"/>
    <lineage>
        <taxon>Archaea</taxon>
        <taxon>Methanobacteriati</taxon>
        <taxon>Methanobacteriota</taxon>
        <taxon>Stenosarchaea group</taxon>
        <taxon>Methanomicrobia</taxon>
        <taxon>Methanosarcinales</taxon>
        <taxon>Methanosarcinaceae</taxon>
        <taxon>Methanosarcina</taxon>
    </lineage>
</organism>
<dbReference type="EMBL" id="CP009515">
    <property type="protein sequence ID" value="AKB75781.1"/>
    <property type="molecule type" value="Genomic_DNA"/>
</dbReference>
<dbReference type="InterPro" id="IPR013762">
    <property type="entry name" value="Integrase-like_cat_sf"/>
</dbReference>
<dbReference type="HOGENOM" id="CLU_027562_2_2_2"/>